<feature type="region of interest" description="Disordered" evidence="2">
    <location>
        <begin position="410"/>
        <end position="435"/>
    </location>
</feature>
<name>A0A934T1Z1_9BURK</name>
<dbReference type="SMART" id="SM00698">
    <property type="entry name" value="MORN"/>
    <property type="match status" value="5"/>
</dbReference>
<reference evidence="3" key="1">
    <citation type="submission" date="2021-01" db="EMBL/GenBank/DDBJ databases">
        <title>Genome sequence of strain Noviherbaspirillum sp. DKR-6.</title>
        <authorList>
            <person name="Chaudhary D.K."/>
        </authorList>
    </citation>
    <scope>NUCLEOTIDE SEQUENCE</scope>
    <source>
        <strain evidence="3">DKR-6</strain>
    </source>
</reference>
<accession>A0A934T1Z1</accession>
<comment type="caution">
    <text evidence="3">The sequence shown here is derived from an EMBL/GenBank/DDBJ whole genome shotgun (WGS) entry which is preliminary data.</text>
</comment>
<dbReference type="PANTHER" id="PTHR43215">
    <property type="entry name" value="RADIAL SPOKE HEAD 1 HOMOLOG"/>
    <property type="match status" value="1"/>
</dbReference>
<evidence type="ECO:0000313" key="3">
    <source>
        <dbReference type="EMBL" id="MBK4737717.1"/>
    </source>
</evidence>
<evidence type="ECO:0000256" key="1">
    <source>
        <dbReference type="ARBA" id="ARBA00022737"/>
    </source>
</evidence>
<gene>
    <name evidence="3" type="ORF">JJB74_24110</name>
</gene>
<protein>
    <recommendedName>
        <fullName evidence="5">MORN repeat-containing protein</fullName>
    </recommendedName>
</protein>
<dbReference type="SUPFAM" id="SSF82185">
    <property type="entry name" value="Histone H3 K4-specific methyltransferase SET7/9 N-terminal domain"/>
    <property type="match status" value="1"/>
</dbReference>
<evidence type="ECO:0000313" key="4">
    <source>
        <dbReference type="Proteomes" id="UP000622890"/>
    </source>
</evidence>
<dbReference type="EMBL" id="JAEPBG010000014">
    <property type="protein sequence ID" value="MBK4737717.1"/>
    <property type="molecule type" value="Genomic_DNA"/>
</dbReference>
<dbReference type="Proteomes" id="UP000622890">
    <property type="component" value="Unassembled WGS sequence"/>
</dbReference>
<proteinExistence type="predicted"/>
<keyword evidence="4" id="KW-1185">Reference proteome</keyword>
<dbReference type="AlphaFoldDB" id="A0A934T1Z1"/>
<dbReference type="InterPro" id="IPR003409">
    <property type="entry name" value="MORN"/>
</dbReference>
<dbReference type="Gene3D" id="2.20.110.10">
    <property type="entry name" value="Histone H3 K4-specific methyltransferase SET7/9 N-terminal domain"/>
    <property type="match status" value="3"/>
</dbReference>
<dbReference type="Pfam" id="PF02493">
    <property type="entry name" value="MORN"/>
    <property type="match status" value="5"/>
</dbReference>
<organism evidence="3 4">
    <name type="scientific">Noviherbaspirillum pedocola</name>
    <dbReference type="NCBI Taxonomy" id="2801341"/>
    <lineage>
        <taxon>Bacteria</taxon>
        <taxon>Pseudomonadati</taxon>
        <taxon>Pseudomonadota</taxon>
        <taxon>Betaproteobacteria</taxon>
        <taxon>Burkholderiales</taxon>
        <taxon>Oxalobacteraceae</taxon>
        <taxon>Noviherbaspirillum</taxon>
    </lineage>
</organism>
<sequence>MQATDKASSLDLKAATAQAEHKELQEVAGLYQQAASAWGLAVDNCEGRAQERAKRNLADSEKVLASVSELQGSGPQCESTQKDAAALNGLARQAADDKRYADASVLYRKAADMWDIASERCSGSQQKLAANRRAQSETDAYNAEYCVPVYEQAREQTQRLKSMSSGLSAAEKKELSSKTEIAWREAGAKCRGAAVDIALNNAQALAKERGTPLPPGSYVPTAPAKAAVTATPVQLAAQPAPISQPPKEVDASAGDTRFTGKFTLDPDGKTYSGIGRVSWTNGDVYEGSLARGHREGRGKFTWPSGQVYDGEWRGDAPNGQGVMKFANGNRYEGTIVNGVPNGSGKMEYANGDSYSGDMIDGVPSGRGTFFWKSGDRYSGQWKAGLKEGNGTFSWSNGDRWEGVYRNDQQTDAGKLIRRSEQAPEVATRTTTRSTQ</sequence>
<dbReference type="RefSeq" id="WP_234484806.1">
    <property type="nucleotide sequence ID" value="NZ_JAEPBG010000014.1"/>
</dbReference>
<dbReference type="PANTHER" id="PTHR43215:SF14">
    <property type="entry name" value="RADIAL SPOKE HEAD 1 HOMOLOG"/>
    <property type="match status" value="1"/>
</dbReference>
<keyword evidence="1" id="KW-0677">Repeat</keyword>
<evidence type="ECO:0008006" key="5">
    <source>
        <dbReference type="Google" id="ProtNLM"/>
    </source>
</evidence>
<evidence type="ECO:0000256" key="2">
    <source>
        <dbReference type="SAM" id="MobiDB-lite"/>
    </source>
</evidence>